<comment type="caution">
    <text evidence="2">The sequence shown here is derived from an EMBL/GenBank/DDBJ whole genome shotgun (WGS) entry which is preliminary data.</text>
</comment>
<accession>A0A8S2XCV9</accession>
<reference evidence="2" key="1">
    <citation type="submission" date="2021-02" db="EMBL/GenBank/DDBJ databases">
        <authorList>
            <person name="Nowell W R."/>
        </authorList>
    </citation>
    <scope>NUCLEOTIDE SEQUENCE</scope>
</reference>
<feature type="compositionally biased region" description="Pro residues" evidence="1">
    <location>
        <begin position="1"/>
        <end position="10"/>
    </location>
</feature>
<feature type="compositionally biased region" description="Basic and acidic residues" evidence="1">
    <location>
        <begin position="61"/>
        <end position="76"/>
    </location>
</feature>
<protein>
    <submittedName>
        <fullName evidence="2">Uncharacterized protein</fullName>
    </submittedName>
</protein>
<feature type="compositionally biased region" description="Basic and acidic residues" evidence="1">
    <location>
        <begin position="36"/>
        <end position="51"/>
    </location>
</feature>
<dbReference type="EMBL" id="CAJOBI010079189">
    <property type="protein sequence ID" value="CAF4490617.1"/>
    <property type="molecule type" value="Genomic_DNA"/>
</dbReference>
<evidence type="ECO:0000256" key="1">
    <source>
        <dbReference type="SAM" id="MobiDB-lite"/>
    </source>
</evidence>
<evidence type="ECO:0000313" key="3">
    <source>
        <dbReference type="Proteomes" id="UP000676336"/>
    </source>
</evidence>
<proteinExistence type="predicted"/>
<gene>
    <name evidence="2" type="ORF">SMN809_LOCUS34456</name>
</gene>
<feature type="non-terminal residue" evidence="2">
    <location>
        <position position="1"/>
    </location>
</feature>
<dbReference type="Proteomes" id="UP000676336">
    <property type="component" value="Unassembled WGS sequence"/>
</dbReference>
<feature type="region of interest" description="Disordered" evidence="1">
    <location>
        <begin position="1"/>
        <end position="82"/>
    </location>
</feature>
<organism evidence="2 3">
    <name type="scientific">Rotaria magnacalcarata</name>
    <dbReference type="NCBI Taxonomy" id="392030"/>
    <lineage>
        <taxon>Eukaryota</taxon>
        <taxon>Metazoa</taxon>
        <taxon>Spiralia</taxon>
        <taxon>Gnathifera</taxon>
        <taxon>Rotifera</taxon>
        <taxon>Eurotatoria</taxon>
        <taxon>Bdelloidea</taxon>
        <taxon>Philodinida</taxon>
        <taxon>Philodinidae</taxon>
        <taxon>Rotaria</taxon>
    </lineage>
</organism>
<sequence length="82" mass="9323">AHPPSTPPSTPEVVSKQKSPFFASPSHLFTSEENDESKRRSVVDDRSRIEQTKIIPSPSDTHQRYPYERTSSRTYDDNTSNS</sequence>
<dbReference type="AlphaFoldDB" id="A0A8S2XCV9"/>
<name>A0A8S2XCV9_9BILA</name>
<evidence type="ECO:0000313" key="2">
    <source>
        <dbReference type="EMBL" id="CAF4490617.1"/>
    </source>
</evidence>
<feature type="non-terminal residue" evidence="2">
    <location>
        <position position="82"/>
    </location>
</feature>